<dbReference type="EMBL" id="CP066701">
    <property type="protein sequence ID" value="QQX27245.1"/>
    <property type="molecule type" value="Genomic_DNA"/>
</dbReference>
<sequence length="147" mass="16870">MGDILFHFREILSNGQGIHGDYQLICHGKAVGEKLVKVYSEFQFHHALQSIALSSNSSSFVPITPLKEWNSLKIEIHHENLENHLNIKLIVDLVEKSVSFETRESISPHLLSGLLSCFGIKKGKQILYFTSQVPIKKRRKLKKRHNR</sequence>
<protein>
    <submittedName>
        <fullName evidence="1">Uncharacterized protein</fullName>
    </submittedName>
</protein>
<name>A0AB37HFG1_9BACI</name>
<proteinExistence type="predicted"/>
<dbReference type="GeneID" id="62497065"/>
<evidence type="ECO:0000313" key="2">
    <source>
        <dbReference type="Proteomes" id="UP000595512"/>
    </source>
</evidence>
<organism evidence="1 2">
    <name type="scientific">Heyndrickxia sporothermodurans</name>
    <dbReference type="NCBI Taxonomy" id="46224"/>
    <lineage>
        <taxon>Bacteria</taxon>
        <taxon>Bacillati</taxon>
        <taxon>Bacillota</taxon>
        <taxon>Bacilli</taxon>
        <taxon>Bacillales</taxon>
        <taxon>Bacillaceae</taxon>
        <taxon>Heyndrickxia</taxon>
    </lineage>
</organism>
<dbReference type="Proteomes" id="UP000595512">
    <property type="component" value="Chromosome"/>
</dbReference>
<evidence type="ECO:0000313" key="1">
    <source>
        <dbReference type="EMBL" id="QQX27245.1"/>
    </source>
</evidence>
<dbReference type="RefSeq" id="WP_107920849.1">
    <property type="nucleotide sequence ID" value="NZ_CP066701.1"/>
</dbReference>
<reference evidence="1 2" key="1">
    <citation type="submission" date="2020-12" db="EMBL/GenBank/DDBJ databases">
        <title>Taxonomic evaluation of the Bacillus sporothermodurans group of bacteria based on whole genome sequences.</title>
        <authorList>
            <person name="Fiedler G."/>
            <person name="Herbstmann A.-D."/>
            <person name="Doll E."/>
            <person name="Wenning M."/>
            <person name="Brinks E."/>
            <person name="Kabisch J."/>
            <person name="Breitenwieser F."/>
            <person name="Lappann M."/>
            <person name="Boehnlein C."/>
            <person name="Franz C."/>
        </authorList>
    </citation>
    <scope>NUCLEOTIDE SEQUENCE [LARGE SCALE GENOMIC DNA]</scope>
    <source>
        <strain evidence="1 2">DSM 10599</strain>
    </source>
</reference>
<dbReference type="KEGG" id="hspo:JGZ69_11095"/>
<accession>A0AB37HFG1</accession>
<dbReference type="AlphaFoldDB" id="A0AB37HFG1"/>
<gene>
    <name evidence="1" type="ORF">JGZ69_11095</name>
</gene>